<gene>
    <name evidence="2" type="ORF">SLEP1_g48949</name>
</gene>
<dbReference type="Proteomes" id="UP001054252">
    <property type="component" value="Unassembled WGS sequence"/>
</dbReference>
<dbReference type="AlphaFoldDB" id="A0AAV5LY51"/>
<dbReference type="InterPro" id="IPR038947">
    <property type="entry name" value="At3g27210-like"/>
</dbReference>
<feature type="compositionally biased region" description="Low complexity" evidence="1">
    <location>
        <begin position="179"/>
        <end position="191"/>
    </location>
</feature>
<dbReference type="PANTHER" id="PTHR34280">
    <property type="entry name" value="OS01G0920100 PROTEIN"/>
    <property type="match status" value="1"/>
</dbReference>
<feature type="region of interest" description="Disordered" evidence="1">
    <location>
        <begin position="89"/>
        <end position="160"/>
    </location>
</feature>
<feature type="region of interest" description="Disordered" evidence="1">
    <location>
        <begin position="173"/>
        <end position="205"/>
    </location>
</feature>
<protein>
    <submittedName>
        <fullName evidence="2">Uncharacterized protein</fullName>
    </submittedName>
</protein>
<evidence type="ECO:0000256" key="1">
    <source>
        <dbReference type="SAM" id="MobiDB-lite"/>
    </source>
</evidence>
<feature type="compositionally biased region" description="Polar residues" evidence="1">
    <location>
        <begin position="146"/>
        <end position="155"/>
    </location>
</feature>
<feature type="compositionally biased region" description="Basic and acidic residues" evidence="1">
    <location>
        <begin position="23"/>
        <end position="38"/>
    </location>
</feature>
<evidence type="ECO:0000313" key="3">
    <source>
        <dbReference type="Proteomes" id="UP001054252"/>
    </source>
</evidence>
<evidence type="ECO:0000313" key="2">
    <source>
        <dbReference type="EMBL" id="GKV41407.1"/>
    </source>
</evidence>
<name>A0AAV5LY51_9ROSI</name>
<keyword evidence="3" id="KW-1185">Reference proteome</keyword>
<proteinExistence type="predicted"/>
<reference evidence="2 3" key="1">
    <citation type="journal article" date="2021" name="Commun. Biol.">
        <title>The genome of Shorea leprosula (Dipterocarpaceae) highlights the ecological relevance of drought in aseasonal tropical rainforests.</title>
        <authorList>
            <person name="Ng K.K.S."/>
            <person name="Kobayashi M.J."/>
            <person name="Fawcett J.A."/>
            <person name="Hatakeyama M."/>
            <person name="Paape T."/>
            <person name="Ng C.H."/>
            <person name="Ang C.C."/>
            <person name="Tnah L.H."/>
            <person name="Lee C.T."/>
            <person name="Nishiyama T."/>
            <person name="Sese J."/>
            <person name="O'Brien M.J."/>
            <person name="Copetti D."/>
            <person name="Mohd Noor M.I."/>
            <person name="Ong R.C."/>
            <person name="Putra M."/>
            <person name="Sireger I.Z."/>
            <person name="Indrioko S."/>
            <person name="Kosugi Y."/>
            <person name="Izuno A."/>
            <person name="Isagi Y."/>
            <person name="Lee S.L."/>
            <person name="Shimizu K.K."/>
        </authorList>
    </citation>
    <scope>NUCLEOTIDE SEQUENCE [LARGE SCALE GENOMIC DNA]</scope>
    <source>
        <strain evidence="2">214</strain>
    </source>
</reference>
<sequence length="223" mass="23645">MGLCVSVQKSSEPMKVGLSFGSKTEKHTIPPSPVKEKQANGNRPVKSQSPSTVKDFGSKEDTFFDSQAWLDSDCEDDFCSVNGDFTPSRGSTPVHHSFSGGTTPVHKALVSRTPSPIPEPSPTGEKKKLLELFKESIGEDPDFDGQHNSGNQSVASGKPEVKSTILDLLSKSANGTPLVSTANSVSSSGSTAKGGDDTKGMEKPIRASLCCLPSLVSHRGRRR</sequence>
<feature type="compositionally biased region" description="Polar residues" evidence="1">
    <location>
        <begin position="39"/>
        <end position="52"/>
    </location>
</feature>
<accession>A0AAV5LY51</accession>
<feature type="compositionally biased region" description="Basic and acidic residues" evidence="1">
    <location>
        <begin position="194"/>
        <end position="205"/>
    </location>
</feature>
<organism evidence="2 3">
    <name type="scientific">Rubroshorea leprosula</name>
    <dbReference type="NCBI Taxonomy" id="152421"/>
    <lineage>
        <taxon>Eukaryota</taxon>
        <taxon>Viridiplantae</taxon>
        <taxon>Streptophyta</taxon>
        <taxon>Embryophyta</taxon>
        <taxon>Tracheophyta</taxon>
        <taxon>Spermatophyta</taxon>
        <taxon>Magnoliopsida</taxon>
        <taxon>eudicotyledons</taxon>
        <taxon>Gunneridae</taxon>
        <taxon>Pentapetalae</taxon>
        <taxon>rosids</taxon>
        <taxon>malvids</taxon>
        <taxon>Malvales</taxon>
        <taxon>Dipterocarpaceae</taxon>
        <taxon>Rubroshorea</taxon>
    </lineage>
</organism>
<feature type="region of interest" description="Disordered" evidence="1">
    <location>
        <begin position="1"/>
        <end position="58"/>
    </location>
</feature>
<dbReference type="PANTHER" id="PTHR34280:SF2">
    <property type="entry name" value="OS01G0920100 PROTEIN"/>
    <property type="match status" value="1"/>
</dbReference>
<comment type="caution">
    <text evidence="2">The sequence shown here is derived from an EMBL/GenBank/DDBJ whole genome shotgun (WGS) entry which is preliminary data.</text>
</comment>
<feature type="compositionally biased region" description="Basic and acidic residues" evidence="1">
    <location>
        <begin position="124"/>
        <end position="137"/>
    </location>
</feature>
<dbReference type="EMBL" id="BPVZ01000149">
    <property type="protein sequence ID" value="GKV41407.1"/>
    <property type="molecule type" value="Genomic_DNA"/>
</dbReference>